<name>A0A840RWN3_9BURK</name>
<keyword evidence="1" id="KW-0732">Signal</keyword>
<evidence type="ECO:0000256" key="1">
    <source>
        <dbReference type="SAM" id="SignalP"/>
    </source>
</evidence>
<evidence type="ECO:0000259" key="2">
    <source>
        <dbReference type="Pfam" id="PF08750"/>
    </source>
</evidence>
<evidence type="ECO:0000313" key="4">
    <source>
        <dbReference type="Proteomes" id="UP000571084"/>
    </source>
</evidence>
<protein>
    <recommendedName>
        <fullName evidence="2">CNP1-like uncharacterized domain-containing protein</fullName>
    </recommendedName>
</protein>
<dbReference type="EMBL" id="JACHHQ010000007">
    <property type="protein sequence ID" value="MBB5201508.1"/>
    <property type="molecule type" value="Genomic_DNA"/>
</dbReference>
<gene>
    <name evidence="3" type="ORF">HNR39_003361</name>
</gene>
<dbReference type="RefSeq" id="WP_168053935.1">
    <property type="nucleotide sequence ID" value="NZ_JAAOZT010000003.1"/>
</dbReference>
<proteinExistence type="predicted"/>
<dbReference type="AlphaFoldDB" id="A0A840RWN3"/>
<organism evidence="3 4">
    <name type="scientific">Glaciimonas immobilis</name>
    <dbReference type="NCBI Taxonomy" id="728004"/>
    <lineage>
        <taxon>Bacteria</taxon>
        <taxon>Pseudomonadati</taxon>
        <taxon>Pseudomonadota</taxon>
        <taxon>Betaproteobacteria</taxon>
        <taxon>Burkholderiales</taxon>
        <taxon>Oxalobacteraceae</taxon>
        <taxon>Glaciimonas</taxon>
    </lineage>
</organism>
<feature type="signal peptide" evidence="1">
    <location>
        <begin position="1"/>
        <end position="30"/>
    </location>
</feature>
<accession>A0A840RWN3</accession>
<keyword evidence="4" id="KW-1185">Reference proteome</keyword>
<dbReference type="Pfam" id="PF08750">
    <property type="entry name" value="CNP1"/>
    <property type="match status" value="1"/>
</dbReference>
<sequence length="189" mass="20643">MFFNATLQSRLNKFVSVSALLLLVSAHVHAAPGSGPGPGFDDDFDNEVKTWQELAVQLPPQPQAANLVPFYVSPTSTMKFAIDVKSITAGSDGVVRYTLVSTSSAGAENISYEGIRCQTAERKLYAFGHKEGNWSRARLSKWQQITDVSANRQHAALFQDFLCQGGTIAGRVVDIQARFQNNRPLKPGD</sequence>
<reference evidence="3 4" key="1">
    <citation type="submission" date="2020-08" db="EMBL/GenBank/DDBJ databases">
        <title>Genomic Encyclopedia of Type Strains, Phase IV (KMG-IV): sequencing the most valuable type-strain genomes for metagenomic binning, comparative biology and taxonomic classification.</title>
        <authorList>
            <person name="Goeker M."/>
        </authorList>
    </citation>
    <scope>NUCLEOTIDE SEQUENCE [LARGE SCALE GENOMIC DNA]</scope>
    <source>
        <strain evidence="3 4">DSM 23240</strain>
    </source>
</reference>
<feature type="chain" id="PRO_5032813185" description="CNP1-like uncharacterized domain-containing protein" evidence="1">
    <location>
        <begin position="31"/>
        <end position="189"/>
    </location>
</feature>
<evidence type="ECO:0000313" key="3">
    <source>
        <dbReference type="EMBL" id="MBB5201508.1"/>
    </source>
</evidence>
<dbReference type="Proteomes" id="UP000571084">
    <property type="component" value="Unassembled WGS sequence"/>
</dbReference>
<feature type="domain" description="CNP1-like uncharacterised" evidence="2">
    <location>
        <begin position="47"/>
        <end position="175"/>
    </location>
</feature>
<comment type="caution">
    <text evidence="3">The sequence shown here is derived from an EMBL/GenBank/DDBJ whole genome shotgun (WGS) entry which is preliminary data.</text>
</comment>
<dbReference type="InterPro" id="IPR014861">
    <property type="entry name" value="CNP1-like_dom"/>
</dbReference>